<comment type="cofactor">
    <cofactor evidence="3">
        <name>Co(2+)</name>
        <dbReference type="ChEBI" id="CHEBI:48828"/>
    </cofactor>
</comment>
<dbReference type="Pfam" id="PF13023">
    <property type="entry name" value="HD_3"/>
    <property type="match status" value="1"/>
</dbReference>
<dbReference type="PANTHER" id="PTHR11845:SF13">
    <property type="entry name" value="5'-DEOXYNUCLEOTIDASE HDDC2"/>
    <property type="match status" value="1"/>
</dbReference>
<keyword evidence="8" id="KW-0479">Metal-binding</keyword>
<dbReference type="PANTHER" id="PTHR11845">
    <property type="entry name" value="5'-DEOXYNUCLEOTIDASE HDDC2"/>
    <property type="match status" value="1"/>
</dbReference>
<evidence type="ECO:0000256" key="5">
    <source>
        <dbReference type="ARBA" id="ARBA00009999"/>
    </source>
</evidence>
<evidence type="ECO:0000256" key="4">
    <source>
        <dbReference type="ARBA" id="ARBA00004074"/>
    </source>
</evidence>
<evidence type="ECO:0000256" key="3">
    <source>
        <dbReference type="ARBA" id="ARBA00001941"/>
    </source>
</evidence>
<dbReference type="InterPro" id="IPR039356">
    <property type="entry name" value="YfbR/HDDC2"/>
</dbReference>
<comment type="catalytic activity">
    <reaction evidence="1">
        <text>a 2'-deoxyribonucleoside 5'-phosphate + H2O = a 2'-deoxyribonucleoside + phosphate</text>
        <dbReference type="Rhea" id="RHEA:36167"/>
        <dbReference type="ChEBI" id="CHEBI:15377"/>
        <dbReference type="ChEBI" id="CHEBI:18274"/>
        <dbReference type="ChEBI" id="CHEBI:43474"/>
        <dbReference type="ChEBI" id="CHEBI:65317"/>
        <dbReference type="EC" id="3.1.3.89"/>
    </reaction>
</comment>
<dbReference type="SMART" id="SM00471">
    <property type="entry name" value="HDc"/>
    <property type="match status" value="1"/>
</dbReference>
<keyword evidence="9" id="KW-0378">Hydrolase</keyword>
<dbReference type="AlphaFoldDB" id="A0A146KB63"/>
<dbReference type="GO" id="GO:0005737">
    <property type="term" value="C:cytoplasm"/>
    <property type="evidence" value="ECO:0007669"/>
    <property type="project" value="TreeGrafter"/>
</dbReference>
<gene>
    <name evidence="11" type="ORF">TPC1_13784</name>
</gene>
<evidence type="ECO:0000256" key="1">
    <source>
        <dbReference type="ARBA" id="ARBA00001638"/>
    </source>
</evidence>
<feature type="domain" description="HD/PDEase" evidence="10">
    <location>
        <begin position="29"/>
        <end position="142"/>
    </location>
</feature>
<sequence length="176" mass="20494">MNDFIQTIQTIYKLKDLNRTGWVHNNIKNPESIAAHSFGTALIAMFFSKKCGVNENTCIKMALIHDLQESIVGDYTPFCDITEEQKHQKEKDAAKILSIGLDNNEYLNLFNEYELNETDEARFVHDCDKLDMLLQAFFYENEQQIDLETFFSTCQLPKSFQPLIDVRKSIDLLRKK</sequence>
<dbReference type="SUPFAM" id="SSF109604">
    <property type="entry name" value="HD-domain/PDEase-like"/>
    <property type="match status" value="1"/>
</dbReference>
<evidence type="ECO:0000256" key="9">
    <source>
        <dbReference type="ARBA" id="ARBA00022801"/>
    </source>
</evidence>
<evidence type="ECO:0000256" key="6">
    <source>
        <dbReference type="ARBA" id="ARBA00011738"/>
    </source>
</evidence>
<comment type="cofactor">
    <cofactor evidence="2">
        <name>Mn(2+)</name>
        <dbReference type="ChEBI" id="CHEBI:29035"/>
    </cofactor>
</comment>
<dbReference type="EC" id="3.1.3.89" evidence="7"/>
<proteinExistence type="inferred from homology"/>
<dbReference type="Gene3D" id="1.10.3210.10">
    <property type="entry name" value="Hypothetical protein af1432"/>
    <property type="match status" value="1"/>
</dbReference>
<dbReference type="InterPro" id="IPR003607">
    <property type="entry name" value="HD/PDEase_dom"/>
</dbReference>
<evidence type="ECO:0000259" key="10">
    <source>
        <dbReference type="SMART" id="SM00471"/>
    </source>
</evidence>
<dbReference type="EMBL" id="GDID01002819">
    <property type="protein sequence ID" value="JAP93787.1"/>
    <property type="molecule type" value="Transcribed_RNA"/>
</dbReference>
<reference evidence="11" key="1">
    <citation type="submission" date="2015-07" db="EMBL/GenBank/DDBJ databases">
        <title>Adaptation to a free-living lifestyle via gene acquisitions in the diplomonad Trepomonas sp. PC1.</title>
        <authorList>
            <person name="Xu F."/>
            <person name="Jerlstrom-Hultqvist J."/>
            <person name="Kolisko M."/>
            <person name="Simpson A.G.B."/>
            <person name="Roger A.J."/>
            <person name="Svard S.G."/>
            <person name="Andersson J.O."/>
        </authorList>
    </citation>
    <scope>NUCLEOTIDE SEQUENCE</scope>
    <source>
        <strain evidence="11">PC1</strain>
    </source>
</reference>
<protein>
    <recommendedName>
        <fullName evidence="7">5'-deoxynucleotidase</fullName>
        <ecNumber evidence="7">3.1.3.89</ecNumber>
    </recommendedName>
</protein>
<evidence type="ECO:0000313" key="11">
    <source>
        <dbReference type="EMBL" id="JAP93787.1"/>
    </source>
</evidence>
<comment type="subunit">
    <text evidence="6">Homodimer.</text>
</comment>
<organism evidence="11">
    <name type="scientific">Trepomonas sp. PC1</name>
    <dbReference type="NCBI Taxonomy" id="1076344"/>
    <lineage>
        <taxon>Eukaryota</taxon>
        <taxon>Metamonada</taxon>
        <taxon>Diplomonadida</taxon>
        <taxon>Hexamitidae</taxon>
        <taxon>Hexamitinae</taxon>
        <taxon>Trepomonas</taxon>
    </lineage>
</organism>
<dbReference type="InterPro" id="IPR006674">
    <property type="entry name" value="HD_domain"/>
</dbReference>
<comment type="function">
    <text evidence="4">Catalyzes the dephosphorylation of the nucleoside 5'-monophosphates deoxyadenosine monophosphate (dAMP), deoxycytidine monophosphate (dCMP), deoxyguanosine monophosphate (dGMP) and deoxythymidine monophosphate (dTMP).</text>
</comment>
<accession>A0A146KB63</accession>
<evidence type="ECO:0000256" key="2">
    <source>
        <dbReference type="ARBA" id="ARBA00001936"/>
    </source>
</evidence>
<evidence type="ECO:0000256" key="8">
    <source>
        <dbReference type="ARBA" id="ARBA00022723"/>
    </source>
</evidence>
<evidence type="ECO:0000256" key="7">
    <source>
        <dbReference type="ARBA" id="ARBA00012964"/>
    </source>
</evidence>
<dbReference type="GO" id="GO:0002953">
    <property type="term" value="F:5'-deoxynucleotidase activity"/>
    <property type="evidence" value="ECO:0007669"/>
    <property type="project" value="UniProtKB-EC"/>
</dbReference>
<name>A0A146KB63_9EUKA</name>
<dbReference type="FunFam" id="1.10.3210.10:FF:000035">
    <property type="entry name" value="HD family hydrolase"/>
    <property type="match status" value="1"/>
</dbReference>
<comment type="similarity">
    <text evidence="5">Belongs to the HDDC2 family.</text>
</comment>
<dbReference type="GO" id="GO:0046872">
    <property type="term" value="F:metal ion binding"/>
    <property type="evidence" value="ECO:0007669"/>
    <property type="project" value="UniProtKB-KW"/>
</dbReference>